<gene>
    <name evidence="2" type="ORF">ERS852572_00265</name>
</gene>
<dbReference type="Proteomes" id="UP000095350">
    <property type="component" value="Unassembled WGS sequence"/>
</dbReference>
<dbReference type="GO" id="GO:0003676">
    <property type="term" value="F:nucleic acid binding"/>
    <property type="evidence" value="ECO:0007669"/>
    <property type="project" value="InterPro"/>
</dbReference>
<sequence length="367" mass="42706">MKHWHEEMPFTADNSLAELIFTENSLFFDIETTGFSAARTSLYLIGCAARKENLLIVDQFFAETPADESDVLHAFLDYLQNFDTIITFNGIGFDIPYLTNKCQKYKIPEPFSAYEYVDIYKMISGFRFLFALPNLKQKTVEQFIGLEREDAYNGGELIDVYKACQKNPDKKLISLLKQHNYEDVIDMPKLLSVLSYVKLFEGAFNVTSICANESVSYDGKPCREILFSMQNIFPVPKRVSCHYEDFHLVVDTDQTTLCVRLYTGELKYFLSDYKNYWYLPEEDLAIPSSLAASIPKERRKKATAGTCYKKKNAIFVPQYQEIQKPAFHLMFKDKKSYFELSEDFVASSEMQKEYCMHVLQFIWKKKL</sequence>
<protein>
    <submittedName>
        <fullName evidence="2">DNA polymerase II</fullName>
    </submittedName>
</protein>
<dbReference type="InterPro" id="IPR012337">
    <property type="entry name" value="RNaseH-like_sf"/>
</dbReference>
<accession>A0A173RBJ9</accession>
<evidence type="ECO:0000313" key="3">
    <source>
        <dbReference type="Proteomes" id="UP000095350"/>
    </source>
</evidence>
<dbReference type="PANTHER" id="PTHR38462:SF1">
    <property type="entry name" value="YPRB RIBONUCLEASE H-LIKE DOMAIN-CONTAINING PROTEIN"/>
    <property type="match status" value="1"/>
</dbReference>
<evidence type="ECO:0000313" key="2">
    <source>
        <dbReference type="EMBL" id="CUM74738.1"/>
    </source>
</evidence>
<reference evidence="2 3" key="1">
    <citation type="submission" date="2015-09" db="EMBL/GenBank/DDBJ databases">
        <authorList>
            <consortium name="Pathogen Informatics"/>
        </authorList>
    </citation>
    <scope>NUCLEOTIDE SEQUENCE [LARGE SCALE GENOMIC DNA]</scope>
    <source>
        <strain evidence="2 3">2789STDY5834960</strain>
    </source>
</reference>
<dbReference type="Pfam" id="PF13482">
    <property type="entry name" value="RNase_H_2"/>
    <property type="match status" value="1"/>
</dbReference>
<proteinExistence type="predicted"/>
<organism evidence="2 3">
    <name type="scientific">Roseburia intestinalis</name>
    <dbReference type="NCBI Taxonomy" id="166486"/>
    <lineage>
        <taxon>Bacteria</taxon>
        <taxon>Bacillati</taxon>
        <taxon>Bacillota</taxon>
        <taxon>Clostridia</taxon>
        <taxon>Lachnospirales</taxon>
        <taxon>Lachnospiraceae</taxon>
        <taxon>Roseburia</taxon>
    </lineage>
</organism>
<feature type="domain" description="YprB ribonuclease H-like" evidence="1">
    <location>
        <begin position="26"/>
        <end position="193"/>
    </location>
</feature>
<dbReference type="InterPro" id="IPR038720">
    <property type="entry name" value="YprB_RNase_H-like_dom"/>
</dbReference>
<dbReference type="AlphaFoldDB" id="A0A173RBJ9"/>
<dbReference type="SUPFAM" id="SSF53098">
    <property type="entry name" value="Ribonuclease H-like"/>
    <property type="match status" value="1"/>
</dbReference>
<dbReference type="EMBL" id="CYXZ01000002">
    <property type="protein sequence ID" value="CUM74738.1"/>
    <property type="molecule type" value="Genomic_DNA"/>
</dbReference>
<dbReference type="InterPro" id="IPR036397">
    <property type="entry name" value="RNaseH_sf"/>
</dbReference>
<evidence type="ECO:0000259" key="1">
    <source>
        <dbReference type="Pfam" id="PF13482"/>
    </source>
</evidence>
<dbReference type="STRING" id="166486.ERS852572_00265"/>
<dbReference type="PANTHER" id="PTHR38462">
    <property type="entry name" value="EXONUCLEASE-LIKE PROTEIN"/>
    <property type="match status" value="1"/>
</dbReference>
<name>A0A173RBJ9_9FIRM</name>
<dbReference type="OrthoDB" id="9790530at2"/>
<dbReference type="RefSeq" id="WP_055193121.1">
    <property type="nucleotide sequence ID" value="NZ_CABIYH010000002.1"/>
</dbReference>
<dbReference type="PaxDb" id="166486-ERS852572_00265"/>
<dbReference type="Gene3D" id="3.30.420.10">
    <property type="entry name" value="Ribonuclease H-like superfamily/Ribonuclease H"/>
    <property type="match status" value="1"/>
</dbReference>